<organism evidence="2 3">
    <name type="scientific">Mycolicibacterium canariasense</name>
    <name type="common">Mycobacterium canariasense</name>
    <dbReference type="NCBI Taxonomy" id="228230"/>
    <lineage>
        <taxon>Bacteria</taxon>
        <taxon>Bacillati</taxon>
        <taxon>Actinomycetota</taxon>
        <taxon>Actinomycetes</taxon>
        <taxon>Mycobacteriales</taxon>
        <taxon>Mycobacteriaceae</taxon>
        <taxon>Mycolicibacterium</taxon>
    </lineage>
</organism>
<evidence type="ECO:0000313" key="2">
    <source>
        <dbReference type="EMBL" id="GAS97269.1"/>
    </source>
</evidence>
<name>A0A100WFZ9_MYCCR</name>
<feature type="compositionally biased region" description="Low complexity" evidence="1">
    <location>
        <begin position="104"/>
        <end position="119"/>
    </location>
</feature>
<dbReference type="PRINTS" id="PR01217">
    <property type="entry name" value="PRICHEXTENSN"/>
</dbReference>
<comment type="caution">
    <text evidence="2">The sequence shown here is derived from an EMBL/GenBank/DDBJ whole genome shotgun (WGS) entry which is preliminary data.</text>
</comment>
<dbReference type="STRING" id="228230.RMCC_4235"/>
<proteinExistence type="predicted"/>
<evidence type="ECO:0000256" key="1">
    <source>
        <dbReference type="SAM" id="MobiDB-lite"/>
    </source>
</evidence>
<dbReference type="EMBL" id="BCSY01000071">
    <property type="protein sequence ID" value="GAS97269.1"/>
    <property type="molecule type" value="Genomic_DNA"/>
</dbReference>
<keyword evidence="3" id="KW-1185">Reference proteome</keyword>
<accession>A0A100WFZ9</accession>
<reference evidence="3" key="1">
    <citation type="journal article" date="2016" name="Genome Announc.">
        <title>Draft Genome Sequences of Five Rapidly Growing Mycobacterium Species, M. thermoresistibile, M. fortuitum subsp. acetamidolyticum, M. canariasense, M. brisbanense, and M. novocastrense.</title>
        <authorList>
            <person name="Katahira K."/>
            <person name="Ogura Y."/>
            <person name="Gotoh Y."/>
            <person name="Hayashi T."/>
        </authorList>
    </citation>
    <scope>NUCLEOTIDE SEQUENCE [LARGE SCALE GENOMIC DNA]</scope>
    <source>
        <strain evidence="3">JCM15298</strain>
    </source>
</reference>
<reference evidence="3" key="2">
    <citation type="submission" date="2016-02" db="EMBL/GenBank/DDBJ databases">
        <title>Draft genome sequence of five rapidly growing Mycobacterium species.</title>
        <authorList>
            <person name="Katahira K."/>
            <person name="Gotou Y."/>
            <person name="Iida K."/>
            <person name="Ogura Y."/>
            <person name="Hayashi T."/>
        </authorList>
    </citation>
    <scope>NUCLEOTIDE SEQUENCE [LARGE SCALE GENOMIC DNA]</scope>
    <source>
        <strain evidence="3">JCM15298</strain>
    </source>
</reference>
<feature type="compositionally biased region" description="Polar residues" evidence="1">
    <location>
        <begin position="130"/>
        <end position="139"/>
    </location>
</feature>
<feature type="compositionally biased region" description="Polar residues" evidence="1">
    <location>
        <begin position="149"/>
        <end position="160"/>
    </location>
</feature>
<protein>
    <submittedName>
        <fullName evidence="2">Uncharacterized protein</fullName>
    </submittedName>
</protein>
<sequence length="255" mass="26647">MTAPRFDANLLAYLQAWRQYLEQMASSATMGFGVPTAAQWPVTAAPPMPPIPAPPTMAPVPPMPPAPPALAPPPAYSPAPPMDYTQQLLATLQAWRHYLEQATPAQGAPPATPTAAQETVPPPVEGPQITAPTYTTSPQPSAPAHRTGSAYTSKTPSATTGYAPPPPRSLYSSAAVPDAGGPGATTTWWDGGRPPSGTPKPHSIPQAPPNPQGSQIKAPPDLEPQAPIHEGSAAPQMQAVPRDQLVQPSFDRRSR</sequence>
<dbReference type="AlphaFoldDB" id="A0A100WFZ9"/>
<gene>
    <name evidence="2" type="ORF">RMCC_4235</name>
</gene>
<dbReference type="Proteomes" id="UP000069443">
    <property type="component" value="Unassembled WGS sequence"/>
</dbReference>
<evidence type="ECO:0000313" key="3">
    <source>
        <dbReference type="Proteomes" id="UP000069443"/>
    </source>
</evidence>
<feature type="region of interest" description="Disordered" evidence="1">
    <location>
        <begin position="104"/>
        <end position="255"/>
    </location>
</feature>